<dbReference type="WBParaSite" id="Csp11.Scaffold628.g7225.t1">
    <property type="protein sequence ID" value="Csp11.Scaffold628.g7225.t1"/>
    <property type="gene ID" value="Csp11.Scaffold628.g7225"/>
</dbReference>
<keyword evidence="7" id="KW-0804">Transcription</keyword>
<dbReference type="GO" id="GO:0045944">
    <property type="term" value="P:positive regulation of transcription by RNA polymerase II"/>
    <property type="evidence" value="ECO:0007669"/>
    <property type="project" value="TreeGrafter"/>
</dbReference>
<feature type="region of interest" description="Disordered" evidence="10">
    <location>
        <begin position="599"/>
        <end position="621"/>
    </location>
</feature>
<evidence type="ECO:0000256" key="1">
    <source>
        <dbReference type="ARBA" id="ARBA00004123"/>
    </source>
</evidence>
<feature type="compositionally biased region" description="Polar residues" evidence="10">
    <location>
        <begin position="225"/>
        <end position="235"/>
    </location>
</feature>
<keyword evidence="3" id="KW-0677">Repeat</keyword>
<feature type="compositionally biased region" description="Polar residues" evidence="10">
    <location>
        <begin position="179"/>
        <end position="195"/>
    </location>
</feature>
<dbReference type="PANTHER" id="PTHR45888:SF6">
    <property type="entry name" value="HL01030P-RELATED"/>
    <property type="match status" value="1"/>
</dbReference>
<reference evidence="13" key="1">
    <citation type="submission" date="2016-11" db="UniProtKB">
        <authorList>
            <consortium name="WormBaseParasite"/>
        </authorList>
    </citation>
    <scope>IDENTIFICATION</scope>
</reference>
<evidence type="ECO:0000256" key="5">
    <source>
        <dbReference type="ARBA" id="ARBA00022833"/>
    </source>
</evidence>
<organism evidence="12 13">
    <name type="scientific">Caenorhabditis tropicalis</name>
    <dbReference type="NCBI Taxonomy" id="1561998"/>
    <lineage>
        <taxon>Eukaryota</taxon>
        <taxon>Metazoa</taxon>
        <taxon>Ecdysozoa</taxon>
        <taxon>Nematoda</taxon>
        <taxon>Chromadorea</taxon>
        <taxon>Rhabditida</taxon>
        <taxon>Rhabditina</taxon>
        <taxon>Rhabditomorpha</taxon>
        <taxon>Rhabditoidea</taxon>
        <taxon>Rhabditidae</taxon>
        <taxon>Peloderinae</taxon>
        <taxon>Caenorhabditis</taxon>
    </lineage>
</organism>
<evidence type="ECO:0000256" key="9">
    <source>
        <dbReference type="PROSITE-ProRule" id="PRU00146"/>
    </source>
</evidence>
<dbReference type="GO" id="GO:0044666">
    <property type="term" value="C:MLL3/4 complex"/>
    <property type="evidence" value="ECO:0007669"/>
    <property type="project" value="TreeGrafter"/>
</dbReference>
<protein>
    <submittedName>
        <fullName evidence="13">PHD-type domain-containing protein</fullName>
    </submittedName>
</protein>
<evidence type="ECO:0000256" key="10">
    <source>
        <dbReference type="SAM" id="MobiDB-lite"/>
    </source>
</evidence>
<evidence type="ECO:0000313" key="12">
    <source>
        <dbReference type="Proteomes" id="UP000095282"/>
    </source>
</evidence>
<dbReference type="eggNOG" id="KOG4443">
    <property type="taxonomic scope" value="Eukaryota"/>
</dbReference>
<dbReference type="STRING" id="1561998.A0A1I7TLY4"/>
<dbReference type="GO" id="GO:0042800">
    <property type="term" value="F:histone H3K4 methyltransferase activity"/>
    <property type="evidence" value="ECO:0007669"/>
    <property type="project" value="TreeGrafter"/>
</dbReference>
<dbReference type="AlphaFoldDB" id="A0A1I7TLY4"/>
<evidence type="ECO:0000313" key="13">
    <source>
        <dbReference type="WBParaSite" id="Csp11.Scaffold628.g7225.t1"/>
    </source>
</evidence>
<evidence type="ECO:0000256" key="3">
    <source>
        <dbReference type="ARBA" id="ARBA00022737"/>
    </source>
</evidence>
<evidence type="ECO:0000256" key="4">
    <source>
        <dbReference type="ARBA" id="ARBA00022771"/>
    </source>
</evidence>
<keyword evidence="8" id="KW-0539">Nucleus</keyword>
<dbReference type="InterPro" id="IPR019787">
    <property type="entry name" value="Znf_PHD-finger"/>
</dbReference>
<dbReference type="InterPro" id="IPR001965">
    <property type="entry name" value="Znf_PHD"/>
</dbReference>
<comment type="subcellular location">
    <subcellularLocation>
        <location evidence="1">Nucleus</location>
    </subcellularLocation>
</comment>
<dbReference type="Gene3D" id="3.30.40.10">
    <property type="entry name" value="Zinc/RING finger domain, C3HC4 (zinc finger)"/>
    <property type="match status" value="3"/>
</dbReference>
<dbReference type="Pfam" id="PF00628">
    <property type="entry name" value="PHD"/>
    <property type="match status" value="2"/>
</dbReference>
<feature type="domain" description="PHD-type" evidence="11">
    <location>
        <begin position="348"/>
        <end position="403"/>
    </location>
</feature>
<proteinExistence type="predicted"/>
<keyword evidence="4 9" id="KW-0863">Zinc-finger</keyword>
<dbReference type="GO" id="GO:0003713">
    <property type="term" value="F:transcription coactivator activity"/>
    <property type="evidence" value="ECO:0007669"/>
    <property type="project" value="TreeGrafter"/>
</dbReference>
<feature type="region of interest" description="Disordered" evidence="10">
    <location>
        <begin position="175"/>
        <end position="300"/>
    </location>
</feature>
<dbReference type="PROSITE" id="PS50016">
    <property type="entry name" value="ZF_PHD_2"/>
    <property type="match status" value="1"/>
</dbReference>
<dbReference type="CDD" id="cd15514">
    <property type="entry name" value="PHD6_KMT2C_like"/>
    <property type="match status" value="1"/>
</dbReference>
<feature type="compositionally biased region" description="Basic residues" evidence="10">
    <location>
        <begin position="209"/>
        <end position="221"/>
    </location>
</feature>
<evidence type="ECO:0000256" key="8">
    <source>
        <dbReference type="ARBA" id="ARBA00023242"/>
    </source>
</evidence>
<keyword evidence="12" id="KW-1185">Reference proteome</keyword>
<dbReference type="InterPro" id="IPR011011">
    <property type="entry name" value="Znf_FYVE_PHD"/>
</dbReference>
<evidence type="ECO:0000259" key="11">
    <source>
        <dbReference type="PROSITE" id="PS50016"/>
    </source>
</evidence>
<dbReference type="PANTHER" id="PTHR45888">
    <property type="entry name" value="HL01030P-RELATED"/>
    <property type="match status" value="1"/>
</dbReference>
<keyword evidence="2" id="KW-0479">Metal-binding</keyword>
<sequence>MICIECGGTAINNTELCENCLEVNRPEAVSLDMVRQRDMSMSCAACQRMIFSDSKQCTNCRKSYHVSCDSSEGLTLNGYVCSTCHRRNQVLNDDMMLPISSTAPHREQNAPLSPFSDSTVHQISLQMPTGPMTSGYPSNPDFGEMYTQMTGSSIREHNQQHGQQMMTQTQLMDEISDGGATNDSDRNSSPFYQETSDYDEDFVPVSSRGRGRGGGGKKKPGRGQSTGSRRQTNPGPTGYFSAVQVRAMGDIPQPTSTRGKRGKRGNGTATPRQSGKGPGRGRGRGRGSSMQISSVLQQQPQHDAIMEVDESMLDDENSRQSGGSRTDGAEYHRMAVVCRVNDEFLQKACLCLMCGGVGKGEESSMIACSNCAQTYHTYCVNLHEKFNPALTKRGWRCLDCLICEGCGNGGDETKLMLCEECDVSNHCYCIKPPLDKVPSGPYRCQWCIRCRRCNHKSSSGSDLTAKGFCQPCASLLCCPRCEKRYQLNDKIIRCSQCNKWQHGVCEGLHTDEQLEQAAINRMRCASCRPNRLQNNVLSDADAVWCDHVALDKEAHEILKSKYTPSALKNHMMETVGYRESFDHYDEDYAPLEDAVDPSGLAAPLMGQRGRGRGNPSGRRGMNRIGVGGFYAKLPRHRIQALNEEAAAAAADDDDNKKAKRPRKPRRSQLEDAYPPQIQEAFFGIKAVEGKNLVETAVDEPALSEFKLKIKKKIQ</sequence>
<keyword evidence="6" id="KW-0805">Transcription regulation</keyword>
<evidence type="ECO:0000256" key="7">
    <source>
        <dbReference type="ARBA" id="ARBA00023163"/>
    </source>
</evidence>
<dbReference type="SMART" id="SM00249">
    <property type="entry name" value="PHD"/>
    <property type="match status" value="4"/>
</dbReference>
<dbReference type="Proteomes" id="UP000095282">
    <property type="component" value="Unplaced"/>
</dbReference>
<feature type="region of interest" description="Disordered" evidence="10">
    <location>
        <begin position="645"/>
        <end position="674"/>
    </location>
</feature>
<accession>A0A1I7TLY4</accession>
<name>A0A1I7TLY4_9PELO</name>
<feature type="compositionally biased region" description="Basic residues" evidence="10">
    <location>
        <begin position="657"/>
        <end position="666"/>
    </location>
</feature>
<evidence type="ECO:0000256" key="6">
    <source>
        <dbReference type="ARBA" id="ARBA00023015"/>
    </source>
</evidence>
<evidence type="ECO:0000256" key="2">
    <source>
        <dbReference type="ARBA" id="ARBA00022723"/>
    </source>
</evidence>
<dbReference type="GO" id="GO:0008270">
    <property type="term" value="F:zinc ion binding"/>
    <property type="evidence" value="ECO:0007669"/>
    <property type="project" value="UniProtKB-KW"/>
</dbReference>
<keyword evidence="5" id="KW-0862">Zinc</keyword>
<dbReference type="InterPro" id="IPR013083">
    <property type="entry name" value="Znf_RING/FYVE/PHD"/>
</dbReference>
<dbReference type="SUPFAM" id="SSF57903">
    <property type="entry name" value="FYVE/PHD zinc finger"/>
    <property type="match status" value="4"/>
</dbReference>